<feature type="compositionally biased region" description="Basic and acidic residues" evidence="1">
    <location>
        <begin position="225"/>
        <end position="238"/>
    </location>
</feature>
<sequence length="274" mass="29248">MISDTVFLDHRQAQRAAYLGMIDYIAEQSGSAPALIAQALQHSSSATALTNAGPQEPDGAEAGSFYETAKSAVAAYVAKRSETTRPPEGLAEALATMRRNLKMRGDGSGDIMVGVSALPPAALEKFAGNSELRQGLDHVYSLGRSPVEENNPAEPNGDGWIRRMPEGPKWPSPAVMKAICAAHRVQPKDAVLIGGNLAGEVGPALDLGMKAVYVRLGILDTAPPEKESMAAPNDRRPDGIVTRIQDLPKLPIFRPPEERGGSTLRIPRIDERGR</sequence>
<gene>
    <name evidence="2" type="ORF">CWS72_00040</name>
</gene>
<proteinExistence type="predicted"/>
<dbReference type="AlphaFoldDB" id="A0A2N3Q0U5"/>
<dbReference type="EMBL" id="PIUM01000001">
    <property type="protein sequence ID" value="PKU26285.1"/>
    <property type="molecule type" value="Genomic_DNA"/>
</dbReference>
<evidence type="ECO:0000313" key="3">
    <source>
        <dbReference type="Proteomes" id="UP000233293"/>
    </source>
</evidence>
<accession>A0A2N3Q0U5</accession>
<evidence type="ECO:0000256" key="1">
    <source>
        <dbReference type="SAM" id="MobiDB-lite"/>
    </source>
</evidence>
<comment type="caution">
    <text evidence="2">The sequence shown here is derived from an EMBL/GenBank/DDBJ whole genome shotgun (WGS) entry which is preliminary data.</text>
</comment>
<name>A0A2N3Q0U5_9PROT</name>
<organism evidence="2 3">
    <name type="scientific">Telmatospirillum siberiense</name>
    <dbReference type="NCBI Taxonomy" id="382514"/>
    <lineage>
        <taxon>Bacteria</taxon>
        <taxon>Pseudomonadati</taxon>
        <taxon>Pseudomonadota</taxon>
        <taxon>Alphaproteobacteria</taxon>
        <taxon>Rhodospirillales</taxon>
        <taxon>Rhodospirillaceae</taxon>
        <taxon>Telmatospirillum</taxon>
    </lineage>
</organism>
<protein>
    <submittedName>
        <fullName evidence="2">Uncharacterized protein</fullName>
    </submittedName>
</protein>
<dbReference type="InterPro" id="IPR023214">
    <property type="entry name" value="HAD_sf"/>
</dbReference>
<reference evidence="3" key="1">
    <citation type="submission" date="2017-12" db="EMBL/GenBank/DDBJ databases">
        <title>Draft genome sequence of Telmatospirillum siberiense 26-4b1T, an acidotolerant peatland alphaproteobacterium potentially involved in sulfur cycling.</title>
        <authorList>
            <person name="Hausmann B."/>
            <person name="Pjevac P."/>
            <person name="Schreck K."/>
            <person name="Herbold C.W."/>
            <person name="Daims H."/>
            <person name="Wagner M."/>
            <person name="Pester M."/>
            <person name="Loy A."/>
        </authorList>
    </citation>
    <scope>NUCLEOTIDE SEQUENCE [LARGE SCALE GENOMIC DNA]</scope>
    <source>
        <strain evidence="3">26-4b1</strain>
    </source>
</reference>
<dbReference type="SUPFAM" id="SSF56784">
    <property type="entry name" value="HAD-like"/>
    <property type="match status" value="1"/>
</dbReference>
<dbReference type="Proteomes" id="UP000233293">
    <property type="component" value="Unassembled WGS sequence"/>
</dbReference>
<feature type="region of interest" description="Disordered" evidence="1">
    <location>
        <begin position="143"/>
        <end position="166"/>
    </location>
</feature>
<dbReference type="Gene3D" id="3.40.50.1000">
    <property type="entry name" value="HAD superfamily/HAD-like"/>
    <property type="match status" value="1"/>
</dbReference>
<feature type="region of interest" description="Disordered" evidence="1">
    <location>
        <begin position="225"/>
        <end position="274"/>
    </location>
</feature>
<evidence type="ECO:0000313" key="2">
    <source>
        <dbReference type="EMBL" id="PKU26285.1"/>
    </source>
</evidence>
<keyword evidence="3" id="KW-1185">Reference proteome</keyword>
<dbReference type="InterPro" id="IPR036412">
    <property type="entry name" value="HAD-like_sf"/>
</dbReference>